<dbReference type="PANTHER" id="PTHR18964">
    <property type="entry name" value="ROK (REPRESSOR, ORF, KINASE) FAMILY"/>
    <property type="match status" value="1"/>
</dbReference>
<dbReference type="Gene3D" id="3.30.420.40">
    <property type="match status" value="2"/>
</dbReference>
<comment type="similarity">
    <text evidence="1">Belongs to the ROK (NagC/XylR) family.</text>
</comment>
<dbReference type="RefSeq" id="WP_313794522.1">
    <property type="nucleotide sequence ID" value="NZ_CP102453.1"/>
</dbReference>
<dbReference type="InterPro" id="IPR000600">
    <property type="entry name" value="ROK"/>
</dbReference>
<gene>
    <name evidence="2" type="ORF">NRE15_05140</name>
</gene>
<organism evidence="2 3">
    <name type="scientific">Fundicoccus culcitae</name>
    <dbReference type="NCBI Taxonomy" id="2969821"/>
    <lineage>
        <taxon>Bacteria</taxon>
        <taxon>Bacillati</taxon>
        <taxon>Bacillota</taxon>
        <taxon>Bacilli</taxon>
        <taxon>Lactobacillales</taxon>
        <taxon>Aerococcaceae</taxon>
        <taxon>Fundicoccus</taxon>
    </lineage>
</organism>
<accession>A0ABY5P995</accession>
<dbReference type="EMBL" id="CP102453">
    <property type="protein sequence ID" value="UUX35030.1"/>
    <property type="molecule type" value="Genomic_DNA"/>
</dbReference>
<name>A0ABY5P995_9LACT</name>
<dbReference type="Proteomes" id="UP001315967">
    <property type="component" value="Chromosome"/>
</dbReference>
<dbReference type="Pfam" id="PF00480">
    <property type="entry name" value="ROK"/>
    <property type="match status" value="1"/>
</dbReference>
<sequence length="303" mass="33118">MGIGVVDIGGTNLKYGLWEKESLLEIQTIPTPATLDDLFAVLKDIDLQLRKAASEEILGYGFSVPGMVDTRGGIIEGISAVPYIHDFPIRDQLEDLLKVRVTLENDANCACIAELDRGHAKDVNNIAVIVVGTGIGGTVVINNEIVHGVNFAAGEFGLMMVNEENTFSEKGSTGRLVDYYRDLENAEPNADGERIFELAGQGDENAQRSVDRFYKYMSQGVYNLIVMLNPERILIGGAVSKNAIFIRGVQEGVKGLLRKHGVPLLKSDILACKYYNHANLIGAASSFIRQTRLIDLSQKGYII</sequence>
<proteinExistence type="inferred from homology"/>
<dbReference type="PANTHER" id="PTHR18964:SF170">
    <property type="entry name" value="SUGAR KINASE"/>
    <property type="match status" value="1"/>
</dbReference>
<reference evidence="2 3" key="1">
    <citation type="submission" date="2022-08" db="EMBL/GenBank/DDBJ databases">
        <title>Aerococcaceae sp. nov isolated from spoiled eye mask.</title>
        <authorList>
            <person name="Zhou G."/>
            <person name="Xie X.-B."/>
            <person name="Shi Q.-S."/>
            <person name="Wang Y.-S."/>
            <person name="Wen X."/>
            <person name="Peng H."/>
            <person name="Yang X.-J."/>
            <person name="Tao H.-B."/>
            <person name="Huang X.-M."/>
        </authorList>
    </citation>
    <scope>NUCLEOTIDE SEQUENCE [LARGE SCALE GENOMIC DNA]</scope>
    <source>
        <strain evidence="3">DM20194951</strain>
    </source>
</reference>
<dbReference type="InterPro" id="IPR043129">
    <property type="entry name" value="ATPase_NBD"/>
</dbReference>
<protein>
    <submittedName>
        <fullName evidence="2">ROK family protein</fullName>
    </submittedName>
</protein>
<evidence type="ECO:0000313" key="3">
    <source>
        <dbReference type="Proteomes" id="UP001315967"/>
    </source>
</evidence>
<keyword evidence="3" id="KW-1185">Reference proteome</keyword>
<dbReference type="CDD" id="cd24152">
    <property type="entry name" value="ASKHA_NBD_ROK-like"/>
    <property type="match status" value="1"/>
</dbReference>
<dbReference type="SUPFAM" id="SSF53067">
    <property type="entry name" value="Actin-like ATPase domain"/>
    <property type="match status" value="1"/>
</dbReference>
<evidence type="ECO:0000256" key="1">
    <source>
        <dbReference type="ARBA" id="ARBA00006479"/>
    </source>
</evidence>
<evidence type="ECO:0000313" key="2">
    <source>
        <dbReference type="EMBL" id="UUX35030.1"/>
    </source>
</evidence>